<evidence type="ECO:0000313" key="1">
    <source>
        <dbReference type="EMBL" id="GBM54335.1"/>
    </source>
</evidence>
<organism evidence="1 2">
    <name type="scientific">Araneus ventricosus</name>
    <name type="common">Orbweaver spider</name>
    <name type="synonym">Epeira ventricosa</name>
    <dbReference type="NCBI Taxonomy" id="182803"/>
    <lineage>
        <taxon>Eukaryota</taxon>
        <taxon>Metazoa</taxon>
        <taxon>Ecdysozoa</taxon>
        <taxon>Arthropoda</taxon>
        <taxon>Chelicerata</taxon>
        <taxon>Arachnida</taxon>
        <taxon>Araneae</taxon>
        <taxon>Araneomorphae</taxon>
        <taxon>Entelegynae</taxon>
        <taxon>Araneoidea</taxon>
        <taxon>Araneidae</taxon>
        <taxon>Araneus</taxon>
    </lineage>
</organism>
<reference evidence="1 2" key="1">
    <citation type="journal article" date="2019" name="Sci. Rep.">
        <title>Orb-weaving spider Araneus ventricosus genome elucidates the spidroin gene catalogue.</title>
        <authorList>
            <person name="Kono N."/>
            <person name="Nakamura H."/>
            <person name="Ohtoshi R."/>
            <person name="Moran D.A.P."/>
            <person name="Shinohara A."/>
            <person name="Yoshida Y."/>
            <person name="Fujiwara M."/>
            <person name="Mori M."/>
            <person name="Tomita M."/>
            <person name="Arakawa K."/>
        </authorList>
    </citation>
    <scope>NUCLEOTIDE SEQUENCE [LARGE SCALE GENOMIC DNA]</scope>
</reference>
<name>A0A4Y2GNJ6_ARAVE</name>
<dbReference type="Proteomes" id="UP000499080">
    <property type="component" value="Unassembled WGS sequence"/>
</dbReference>
<proteinExistence type="predicted"/>
<comment type="caution">
    <text evidence="1">The sequence shown here is derived from an EMBL/GenBank/DDBJ whole genome shotgun (WGS) entry which is preliminary data.</text>
</comment>
<protein>
    <submittedName>
        <fullName evidence="1">Uncharacterized protein</fullName>
    </submittedName>
</protein>
<dbReference type="AlphaFoldDB" id="A0A4Y2GNJ6"/>
<keyword evidence="2" id="KW-1185">Reference proteome</keyword>
<evidence type="ECO:0000313" key="2">
    <source>
        <dbReference type="Proteomes" id="UP000499080"/>
    </source>
</evidence>
<sequence>MNVNFEPDLNVLCRGQTSSRWCGAKIPTLARPTHEGCKAGRGPAEKGASPACGGRDLLGTIIGYRHCPSRGSTFKYKRAESINMVRPISVGRGYLDLHVLNHQE</sequence>
<accession>A0A4Y2GNJ6</accession>
<dbReference type="EMBL" id="BGPR01001454">
    <property type="protein sequence ID" value="GBM54335.1"/>
    <property type="molecule type" value="Genomic_DNA"/>
</dbReference>
<gene>
    <name evidence="1" type="ORF">AVEN_263045_1</name>
</gene>